<evidence type="ECO:0000256" key="6">
    <source>
        <dbReference type="ARBA" id="ARBA00022989"/>
    </source>
</evidence>
<keyword evidence="4" id="KW-0547">Nucleotide-binding</keyword>
<feature type="domain" description="ABC transporter" evidence="9">
    <location>
        <begin position="330"/>
        <end position="535"/>
    </location>
</feature>
<dbReference type="EMBL" id="FO681348">
    <property type="protein sequence ID" value="CCV66517.1"/>
    <property type="molecule type" value="Genomic_DNA"/>
</dbReference>
<dbReference type="GO" id="GO:0016887">
    <property type="term" value="F:ATP hydrolysis activity"/>
    <property type="evidence" value="ECO:0007669"/>
    <property type="project" value="InterPro"/>
</dbReference>
<evidence type="ECO:0000256" key="1">
    <source>
        <dbReference type="ARBA" id="ARBA00004651"/>
    </source>
</evidence>
<gene>
    <name evidence="11" type="ORF">BN85314960</name>
</gene>
<dbReference type="InterPro" id="IPR039421">
    <property type="entry name" value="Type_1_exporter"/>
</dbReference>
<dbReference type="Gene3D" id="1.20.1560.10">
    <property type="entry name" value="ABC transporter type 1, transmembrane domain"/>
    <property type="match status" value="1"/>
</dbReference>
<evidence type="ECO:0000259" key="9">
    <source>
        <dbReference type="PROSITE" id="PS50893"/>
    </source>
</evidence>
<dbReference type="InterPro" id="IPR036640">
    <property type="entry name" value="ABC1_TM_sf"/>
</dbReference>
<reference evidence="11 12" key="1">
    <citation type="journal article" date="2013" name="J. Mol. Microbiol. Biotechnol.">
        <title>Analysis of the Complete Genomes of Acholeplasma brassicae , A. palmae and A. laidlawii and Their Comparison to the Obligate Parasites from ' Candidatus Phytoplasma'.</title>
        <authorList>
            <person name="Kube M."/>
            <person name="Siewert C."/>
            <person name="Migdoll A.M."/>
            <person name="Duduk B."/>
            <person name="Holz S."/>
            <person name="Rabus R."/>
            <person name="Seemuller E."/>
            <person name="Mitrovic J."/>
            <person name="Muller I."/>
            <person name="Buttner C."/>
            <person name="Reinhardt R."/>
        </authorList>
    </citation>
    <scope>NUCLEOTIDE SEQUENCE [LARGE SCALE GENOMIC DNA]</scope>
    <source>
        <strain evidence="12">0502</strain>
    </source>
</reference>
<feature type="transmembrane region" description="Helical" evidence="8">
    <location>
        <begin position="157"/>
        <end position="175"/>
    </location>
</feature>
<dbReference type="GO" id="GO:0034040">
    <property type="term" value="F:ATPase-coupled lipid transmembrane transporter activity"/>
    <property type="evidence" value="ECO:0007669"/>
    <property type="project" value="TreeGrafter"/>
</dbReference>
<dbReference type="GO" id="GO:0005524">
    <property type="term" value="F:ATP binding"/>
    <property type="evidence" value="ECO:0007669"/>
    <property type="project" value="UniProtKB-KW"/>
</dbReference>
<dbReference type="OrthoDB" id="9762778at2"/>
<feature type="transmembrane region" description="Helical" evidence="8">
    <location>
        <begin position="132"/>
        <end position="151"/>
    </location>
</feature>
<evidence type="ECO:0000256" key="3">
    <source>
        <dbReference type="ARBA" id="ARBA00022692"/>
    </source>
</evidence>
<dbReference type="Gene3D" id="3.40.50.300">
    <property type="entry name" value="P-loop containing nucleotide triphosphate hydrolases"/>
    <property type="match status" value="1"/>
</dbReference>
<dbReference type="KEGG" id="abra:BN85314960"/>
<dbReference type="AlphaFoldDB" id="U4KPV3"/>
<feature type="transmembrane region" description="Helical" evidence="8">
    <location>
        <begin position="237"/>
        <end position="255"/>
    </location>
</feature>
<evidence type="ECO:0000256" key="7">
    <source>
        <dbReference type="ARBA" id="ARBA00023136"/>
    </source>
</evidence>
<dbReference type="InterPro" id="IPR027417">
    <property type="entry name" value="P-loop_NTPase"/>
</dbReference>
<feature type="transmembrane region" description="Helical" evidence="8">
    <location>
        <begin position="59"/>
        <end position="78"/>
    </location>
</feature>
<dbReference type="Proteomes" id="UP000032737">
    <property type="component" value="Chromosome"/>
</dbReference>
<protein>
    <submittedName>
        <fullName evidence="11">ABC transporter related protein, ATP-binding</fullName>
    </submittedName>
</protein>
<dbReference type="Pfam" id="PF00664">
    <property type="entry name" value="ABC_membrane"/>
    <property type="match status" value="1"/>
</dbReference>
<sequence>MRIIPTFFKPYSAFIKKPVILLSLSSIVMSITAVSFAYYSKTTIDYAVDKNDQFYKYGVLLIFILVTQLLFQTFSYYYKSYAYNKLYSMLFRDYYQVLIRGDYQTLKKTHKETYLHLFKQDLMFTSEAIIDVYPKFLFFILRFLFAFVVLYLVSDVFALLFLGLGLLLLASALLIKKPIRQSHQQALEQESLLFQEMSESLTHLEVIKSFQIESQMSDTIKKTSDDLFIRRMKKQKISVFSSLGMNVFFGFGYAFSIVFGAYQISLGLLSIGSLTAIIQLVSNIQNPFSGLSQLIPKYFQMNASIERLEVLNQIEKEVIIKQTPTKFDKIIFDKVSFSYTDKPVLKDLSLTLDKNKIYWLKGPSGLGKTTLLKLLLSLLEPTEGQILLESESNIIIGKHTRDYFAYVPQDSFLLQQTIKDNLTLGKDVQLETLNKACQIACVLEVINDLPLGYNTLLGEGGYGLSNGQRQRLSIARALIKNCPIVLLDEATSALDRETETILLTNLSKLSDKTIVIVSHHDLSAYGFNEIDLLKH</sequence>
<dbReference type="STRING" id="61635.BN85314960"/>
<dbReference type="PANTHER" id="PTHR24221">
    <property type="entry name" value="ATP-BINDING CASSETTE SUB-FAMILY B"/>
    <property type="match status" value="1"/>
</dbReference>
<evidence type="ECO:0000256" key="5">
    <source>
        <dbReference type="ARBA" id="ARBA00022840"/>
    </source>
</evidence>
<dbReference type="SUPFAM" id="SSF90123">
    <property type="entry name" value="ABC transporter transmembrane region"/>
    <property type="match status" value="1"/>
</dbReference>
<proteinExistence type="inferred from homology"/>
<name>U4KPV3_9MOLU</name>
<keyword evidence="7 8" id="KW-0472">Membrane</keyword>
<dbReference type="RefSeq" id="WP_030005374.1">
    <property type="nucleotide sequence ID" value="NC_022549.1"/>
</dbReference>
<accession>U4KPV3</accession>
<organism evidence="11 12">
    <name type="scientific">Acholeplasma brassicae</name>
    <dbReference type="NCBI Taxonomy" id="61635"/>
    <lineage>
        <taxon>Bacteria</taxon>
        <taxon>Bacillati</taxon>
        <taxon>Mycoplasmatota</taxon>
        <taxon>Mollicutes</taxon>
        <taxon>Acholeplasmatales</taxon>
        <taxon>Acholeplasmataceae</taxon>
        <taxon>Acholeplasma</taxon>
    </lineage>
</organism>
<dbReference type="SMART" id="SM00382">
    <property type="entry name" value="AAA"/>
    <property type="match status" value="1"/>
</dbReference>
<evidence type="ECO:0000256" key="8">
    <source>
        <dbReference type="SAM" id="Phobius"/>
    </source>
</evidence>
<dbReference type="PROSITE" id="PS50929">
    <property type="entry name" value="ABC_TM1F"/>
    <property type="match status" value="1"/>
</dbReference>
<evidence type="ECO:0000256" key="4">
    <source>
        <dbReference type="ARBA" id="ARBA00022741"/>
    </source>
</evidence>
<evidence type="ECO:0000313" key="12">
    <source>
        <dbReference type="Proteomes" id="UP000032737"/>
    </source>
</evidence>
<evidence type="ECO:0000313" key="11">
    <source>
        <dbReference type="EMBL" id="CCV66517.1"/>
    </source>
</evidence>
<dbReference type="GO" id="GO:0005886">
    <property type="term" value="C:plasma membrane"/>
    <property type="evidence" value="ECO:0007669"/>
    <property type="project" value="UniProtKB-SubCell"/>
</dbReference>
<dbReference type="HOGENOM" id="CLU_000604_84_3_14"/>
<evidence type="ECO:0000259" key="10">
    <source>
        <dbReference type="PROSITE" id="PS50929"/>
    </source>
</evidence>
<dbReference type="InterPro" id="IPR011527">
    <property type="entry name" value="ABC1_TM_dom"/>
</dbReference>
<dbReference type="InterPro" id="IPR003593">
    <property type="entry name" value="AAA+_ATPase"/>
</dbReference>
<keyword evidence="3 8" id="KW-0812">Transmembrane</keyword>
<keyword evidence="12" id="KW-1185">Reference proteome</keyword>
<keyword evidence="5 11" id="KW-0067">ATP-binding</keyword>
<evidence type="ECO:0000256" key="2">
    <source>
        <dbReference type="ARBA" id="ARBA00005417"/>
    </source>
</evidence>
<comment type="subcellular location">
    <subcellularLocation>
        <location evidence="1">Cell membrane</location>
        <topology evidence="1">Multi-pass membrane protein</topology>
    </subcellularLocation>
</comment>
<dbReference type="Pfam" id="PF00005">
    <property type="entry name" value="ABC_tran"/>
    <property type="match status" value="1"/>
</dbReference>
<dbReference type="GO" id="GO:0140359">
    <property type="term" value="F:ABC-type transporter activity"/>
    <property type="evidence" value="ECO:0007669"/>
    <property type="project" value="InterPro"/>
</dbReference>
<dbReference type="SUPFAM" id="SSF52540">
    <property type="entry name" value="P-loop containing nucleoside triphosphate hydrolases"/>
    <property type="match status" value="1"/>
</dbReference>
<dbReference type="PANTHER" id="PTHR24221:SF654">
    <property type="entry name" value="ATP-BINDING CASSETTE SUB-FAMILY B MEMBER 6"/>
    <property type="match status" value="1"/>
</dbReference>
<dbReference type="InterPro" id="IPR003439">
    <property type="entry name" value="ABC_transporter-like_ATP-bd"/>
</dbReference>
<dbReference type="PROSITE" id="PS50893">
    <property type="entry name" value="ABC_TRANSPORTER_2"/>
    <property type="match status" value="1"/>
</dbReference>
<keyword evidence="6 8" id="KW-1133">Transmembrane helix</keyword>
<feature type="domain" description="ABC transmembrane type-1" evidence="10">
    <location>
        <begin position="20"/>
        <end position="300"/>
    </location>
</feature>
<feature type="transmembrane region" description="Helical" evidence="8">
    <location>
        <begin position="20"/>
        <end position="39"/>
    </location>
</feature>
<comment type="similarity">
    <text evidence="2">Belongs to the ABC transporter superfamily.</text>
</comment>